<dbReference type="EMBL" id="CAMXCT030003335">
    <property type="protein sequence ID" value="CAL4791212.1"/>
    <property type="molecule type" value="Genomic_DNA"/>
</dbReference>
<dbReference type="InterPro" id="IPR050964">
    <property type="entry name" value="Striated_Muscle_Regulatory"/>
</dbReference>
<dbReference type="PANTHER" id="PTHR13817:SF73">
    <property type="entry name" value="FIBRONECTIN TYPE-III DOMAIN-CONTAINING PROTEIN"/>
    <property type="match status" value="1"/>
</dbReference>
<dbReference type="EMBL" id="CAMXCT020003335">
    <property type="protein sequence ID" value="CAL1157275.1"/>
    <property type="molecule type" value="Genomic_DNA"/>
</dbReference>
<evidence type="ECO:0000259" key="4">
    <source>
        <dbReference type="PROSITE" id="PS50853"/>
    </source>
</evidence>
<dbReference type="Gene3D" id="2.60.40.10">
    <property type="entry name" value="Immunoglobulins"/>
    <property type="match status" value="2"/>
</dbReference>
<name>A0A9P1D6K8_9DINO</name>
<evidence type="ECO:0000313" key="7">
    <source>
        <dbReference type="Proteomes" id="UP001152797"/>
    </source>
</evidence>
<keyword evidence="7" id="KW-1185">Reference proteome</keyword>
<evidence type="ECO:0000256" key="1">
    <source>
        <dbReference type="ARBA" id="ARBA00022737"/>
    </source>
</evidence>
<evidence type="ECO:0000313" key="6">
    <source>
        <dbReference type="EMBL" id="CAL1157275.1"/>
    </source>
</evidence>
<dbReference type="AlphaFoldDB" id="A0A9P1D6K8"/>
<dbReference type="Gene3D" id="1.10.238.10">
    <property type="entry name" value="EF-hand"/>
    <property type="match status" value="1"/>
</dbReference>
<dbReference type="InterPro" id="IPR018247">
    <property type="entry name" value="EF_Hand_1_Ca_BS"/>
</dbReference>
<feature type="domain" description="EF-hand" evidence="3">
    <location>
        <begin position="495"/>
        <end position="518"/>
    </location>
</feature>
<dbReference type="PROSITE" id="PS50853">
    <property type="entry name" value="FN3"/>
    <property type="match status" value="1"/>
</dbReference>
<dbReference type="InterPro" id="IPR011992">
    <property type="entry name" value="EF-hand-dom_pair"/>
</dbReference>
<dbReference type="InterPro" id="IPR003961">
    <property type="entry name" value="FN3_dom"/>
</dbReference>
<feature type="domain" description="Fibronectin type-III" evidence="4">
    <location>
        <begin position="11"/>
        <end position="111"/>
    </location>
</feature>
<organism evidence="5">
    <name type="scientific">Cladocopium goreaui</name>
    <dbReference type="NCBI Taxonomy" id="2562237"/>
    <lineage>
        <taxon>Eukaryota</taxon>
        <taxon>Sar</taxon>
        <taxon>Alveolata</taxon>
        <taxon>Dinophyceae</taxon>
        <taxon>Suessiales</taxon>
        <taxon>Symbiodiniaceae</taxon>
        <taxon>Cladocopium</taxon>
    </lineage>
</organism>
<evidence type="ECO:0000259" key="3">
    <source>
        <dbReference type="PROSITE" id="PS50222"/>
    </source>
</evidence>
<accession>A0A9P1D6K8</accession>
<evidence type="ECO:0000313" key="5">
    <source>
        <dbReference type="EMBL" id="CAI4003900.1"/>
    </source>
</evidence>
<dbReference type="PROSITE" id="PS50222">
    <property type="entry name" value="EF_HAND_2"/>
    <property type="match status" value="1"/>
</dbReference>
<reference evidence="6" key="2">
    <citation type="submission" date="2024-04" db="EMBL/GenBank/DDBJ databases">
        <authorList>
            <person name="Chen Y."/>
            <person name="Shah S."/>
            <person name="Dougan E. K."/>
            <person name="Thang M."/>
            <person name="Chan C."/>
        </authorList>
    </citation>
    <scope>NUCLEOTIDE SEQUENCE [LARGE SCALE GENOMIC DNA]</scope>
</reference>
<proteinExistence type="predicted"/>
<dbReference type="SUPFAM" id="SSF47473">
    <property type="entry name" value="EF-hand"/>
    <property type="match status" value="1"/>
</dbReference>
<dbReference type="GO" id="GO:0005509">
    <property type="term" value="F:calcium ion binding"/>
    <property type="evidence" value="ECO:0007669"/>
    <property type="project" value="InterPro"/>
</dbReference>
<dbReference type="InterPro" id="IPR002048">
    <property type="entry name" value="EF_hand_dom"/>
</dbReference>
<dbReference type="CDD" id="cd00063">
    <property type="entry name" value="FN3"/>
    <property type="match status" value="2"/>
</dbReference>
<dbReference type="EMBL" id="CAMXCT010003335">
    <property type="protein sequence ID" value="CAI4003900.1"/>
    <property type="molecule type" value="Genomic_DNA"/>
</dbReference>
<dbReference type="SMART" id="SM00060">
    <property type="entry name" value="FN3"/>
    <property type="match status" value="3"/>
</dbReference>
<reference evidence="5" key="1">
    <citation type="submission" date="2022-10" db="EMBL/GenBank/DDBJ databases">
        <authorList>
            <person name="Chen Y."/>
            <person name="Dougan E. K."/>
            <person name="Chan C."/>
            <person name="Rhodes N."/>
            <person name="Thang M."/>
        </authorList>
    </citation>
    <scope>NUCLEOTIDE SEQUENCE</scope>
</reference>
<sequence>SIKTLYDKPVQCAPPHVTHTNITSLRLSWMHPHNGGSELTNFWLRWWETDAAGRPESIRDCGEMMVKGKRRFILVDGLQARRTYQFQLAAENKMGLGQYSEPSKPAKTLDPALPLAPGKPIGVRCSFNTITMLWTPSESIGAECTAQVVQISNDPTFPPKLTGQAWLPPYQHKRRRDITADIVFRTSQAFLVGPEKRPGWQDDQVASLVSERASIKYGNVKLSRSDWTPPEELVESGEQAMIDVWHKQAFESIFAAETAARISSAVVEARVNEQMEILGYAKSRFSEYPALKEAMTKTLTQEELEEKRATIRRGVYTGEKGFKSLAEQIQSEQEPKTPPSNTNKYNLVGMQPGTYYYARVASVNEMGLSPWSPLSLPSPSGAYCPAEIPQDPGIELLRVGCTSLSFGWKRPYCGGAPVTHYVIRFAESEAALQNEDCYEFSLDETEIETWPGIVHEETLAAQNEKPYLENEEVISTFAEYLMTRFGGVEESWEWLDINGNGEVSRDEFIQGDIDTGPPFEDYSKPEWLDQVWMLMDRDCTNSISINEYTRLRPYMEAVKRGQAGLRYNGFYCMVPSLTPGKSYYIKARPCNRVGTAWWIRSRPWRRHRRGWKPLKVSRNIALPKA</sequence>
<dbReference type="PROSITE" id="PS00018">
    <property type="entry name" value="EF_HAND_1"/>
    <property type="match status" value="2"/>
</dbReference>
<dbReference type="OrthoDB" id="420397at2759"/>
<dbReference type="Proteomes" id="UP001152797">
    <property type="component" value="Unassembled WGS sequence"/>
</dbReference>
<keyword evidence="1" id="KW-0677">Repeat</keyword>
<protein>
    <submittedName>
        <fullName evidence="5">Uncharacterized protein</fullName>
    </submittedName>
</protein>
<comment type="caution">
    <text evidence="5">The sequence shown here is derived from an EMBL/GenBank/DDBJ whole genome shotgun (WGS) entry which is preliminary data.</text>
</comment>
<dbReference type="Pfam" id="PF00041">
    <property type="entry name" value="fn3"/>
    <property type="match status" value="1"/>
</dbReference>
<dbReference type="InterPro" id="IPR013783">
    <property type="entry name" value="Ig-like_fold"/>
</dbReference>
<feature type="non-terminal residue" evidence="5">
    <location>
        <position position="625"/>
    </location>
</feature>
<dbReference type="PANTHER" id="PTHR13817">
    <property type="entry name" value="TITIN"/>
    <property type="match status" value="1"/>
</dbReference>
<keyword evidence="2" id="KW-0106">Calcium</keyword>
<dbReference type="InterPro" id="IPR036116">
    <property type="entry name" value="FN3_sf"/>
</dbReference>
<gene>
    <name evidence="5" type="ORF">C1SCF055_LOCUS29728</name>
</gene>
<dbReference type="SUPFAM" id="SSF49265">
    <property type="entry name" value="Fibronectin type III"/>
    <property type="match status" value="2"/>
</dbReference>
<evidence type="ECO:0000256" key="2">
    <source>
        <dbReference type="ARBA" id="ARBA00022837"/>
    </source>
</evidence>